<sequence>MPGVVALTSLRPDLGLESQVGGLGVMDIRHPEAAEQLLGRWSDEPVLVLCTQADLDNARSVVALAATRFPSLRASVEALPGPSLTLAELGRRAAAQPDLVSSVAALDSLREAAWIAAWLPQVRKLATVNPSMGQHLRSYLPGAGFLVEFAPDPHVTTLTGPRAQGRAKQSQPRRAKSRGAEPADFSGHTLVHSSTDISWLVDDVRRSLNLGAAERGEPLHDVVDAHGSSRVVEFVTVRPDLEPDIHRRLSHAVECAACGAHHPRSVCPWCGMTTDQPLLATPDQGATW</sequence>
<dbReference type="RefSeq" id="WP_124237088.1">
    <property type="nucleotide sequence ID" value="NZ_JBHUFI010000007.1"/>
</dbReference>
<reference evidence="2 3" key="1">
    <citation type="submission" date="2018-11" db="EMBL/GenBank/DDBJ databases">
        <authorList>
            <person name="Li F."/>
        </authorList>
    </citation>
    <scope>NUCLEOTIDE SEQUENCE [LARGE SCALE GENOMIC DNA]</scope>
    <source>
        <strain evidence="2 3">YS17T</strain>
    </source>
</reference>
<evidence type="ECO:0000313" key="2">
    <source>
        <dbReference type="EMBL" id="RQN03279.1"/>
    </source>
</evidence>
<dbReference type="EMBL" id="RQJX01000013">
    <property type="protein sequence ID" value="RQN03279.1"/>
    <property type="molecule type" value="Genomic_DNA"/>
</dbReference>
<proteinExistence type="predicted"/>
<evidence type="ECO:0000313" key="3">
    <source>
        <dbReference type="Proteomes" id="UP000275225"/>
    </source>
</evidence>
<comment type="caution">
    <text evidence="2">The sequence shown here is derived from an EMBL/GenBank/DDBJ whole genome shotgun (WGS) entry which is preliminary data.</text>
</comment>
<name>A0A3N6W6Y8_9ACTN</name>
<evidence type="ECO:0000256" key="1">
    <source>
        <dbReference type="SAM" id="MobiDB-lite"/>
    </source>
</evidence>
<keyword evidence="3" id="KW-1185">Reference proteome</keyword>
<protein>
    <submittedName>
        <fullName evidence="2">Uncharacterized protein</fullName>
    </submittedName>
</protein>
<dbReference type="AlphaFoldDB" id="A0A3N6W6Y8"/>
<gene>
    <name evidence="2" type="ORF">EHW97_10315</name>
</gene>
<dbReference type="Proteomes" id="UP000275225">
    <property type="component" value="Unassembled WGS sequence"/>
</dbReference>
<accession>A0A3N6W6Y8</accession>
<feature type="region of interest" description="Disordered" evidence="1">
    <location>
        <begin position="158"/>
        <end position="187"/>
    </location>
</feature>
<dbReference type="OrthoDB" id="3748013at2"/>
<organism evidence="2 3">
    <name type="scientific">Aeromicrobium camelliae</name>
    <dbReference type="NCBI Taxonomy" id="1538144"/>
    <lineage>
        <taxon>Bacteria</taxon>
        <taxon>Bacillati</taxon>
        <taxon>Actinomycetota</taxon>
        <taxon>Actinomycetes</taxon>
        <taxon>Propionibacteriales</taxon>
        <taxon>Nocardioidaceae</taxon>
        <taxon>Aeromicrobium</taxon>
    </lineage>
</organism>